<evidence type="ECO:0000313" key="3">
    <source>
        <dbReference type="Proteomes" id="UP000069272"/>
    </source>
</evidence>
<dbReference type="VEuPathDB" id="VectorBase:AALB000259"/>
<dbReference type="AlphaFoldDB" id="A0A182F1D5"/>
<sequence>MQLLDLDEDSLMEIFSYFNFEELLFLSTVCLSFLHLCQRQLRKIRFFALDYRKVLARPNRNEHVRNIFQALGPSLEGFRFSGGYIMDETLKHSIVDNLASNCTALQHLAINYVKLNDQHLKPLASLLSTLVTLDLGHCELEDASLLEFLQSKPLQLRVLSLPGNTNLSGTFFHDWTNCETLEQLDISYCFSLNIDRMEEFLFRAKRLTAINVTGSLWLQRNKQIFLLQGRTITMGTDIPVFQYSEGG</sequence>
<dbReference type="InterPro" id="IPR001810">
    <property type="entry name" value="F-box_dom"/>
</dbReference>
<dbReference type="SUPFAM" id="SSF81383">
    <property type="entry name" value="F-box domain"/>
    <property type="match status" value="1"/>
</dbReference>
<dbReference type="SUPFAM" id="SSF52047">
    <property type="entry name" value="RNI-like"/>
    <property type="match status" value="1"/>
</dbReference>
<proteinExistence type="predicted"/>
<evidence type="ECO:0000259" key="1">
    <source>
        <dbReference type="Pfam" id="PF00646"/>
    </source>
</evidence>
<reference evidence="2" key="2">
    <citation type="submission" date="2022-08" db="UniProtKB">
        <authorList>
            <consortium name="EnsemblMetazoa"/>
        </authorList>
    </citation>
    <scope>IDENTIFICATION</scope>
    <source>
        <strain evidence="2">STECLA/ALBI9_A</strain>
    </source>
</reference>
<dbReference type="Pfam" id="PF00646">
    <property type="entry name" value="F-box"/>
    <property type="match status" value="1"/>
</dbReference>
<dbReference type="InterPro" id="IPR032675">
    <property type="entry name" value="LRR_dom_sf"/>
</dbReference>
<keyword evidence="3" id="KW-1185">Reference proteome</keyword>
<dbReference type="KEGG" id="aali:118468765"/>
<protein>
    <recommendedName>
        <fullName evidence="1">F-box domain-containing protein</fullName>
    </recommendedName>
</protein>
<dbReference type="VEuPathDB" id="VectorBase:AALB20_033378"/>
<accession>A0A182F1D5</accession>
<dbReference type="Gene3D" id="3.80.10.10">
    <property type="entry name" value="Ribonuclease Inhibitor"/>
    <property type="match status" value="1"/>
</dbReference>
<name>A0A182F1D5_ANOAL</name>
<reference evidence="2 3" key="1">
    <citation type="journal article" date="2017" name="G3 (Bethesda)">
        <title>The Physical Genome Mapping of Anopheles albimanus Corrected Scaffold Misassemblies and Identified Interarm Rearrangements in Genus Anopheles.</title>
        <authorList>
            <person name="Artemov G.N."/>
            <person name="Peery A.N."/>
            <person name="Jiang X."/>
            <person name="Tu Z."/>
            <person name="Stegniy V.N."/>
            <person name="Sharakhova M.V."/>
            <person name="Sharakhov I.V."/>
        </authorList>
    </citation>
    <scope>NUCLEOTIDE SEQUENCE [LARGE SCALE GENOMIC DNA]</scope>
    <source>
        <strain evidence="2 3">ALBI9_A</strain>
    </source>
</reference>
<dbReference type="Proteomes" id="UP000069272">
    <property type="component" value="Chromosome 2L"/>
</dbReference>
<dbReference type="RefSeq" id="XP_035795834.1">
    <property type="nucleotide sequence ID" value="XM_035939941.1"/>
</dbReference>
<dbReference type="GeneID" id="118468765"/>
<dbReference type="InterPro" id="IPR036047">
    <property type="entry name" value="F-box-like_dom_sf"/>
</dbReference>
<evidence type="ECO:0000313" key="2">
    <source>
        <dbReference type="EnsemblMetazoa" id="AALB000259-PA"/>
    </source>
</evidence>
<dbReference type="EnsemblMetazoa" id="AALB000259-RA">
    <property type="protein sequence ID" value="AALB000259-PA"/>
    <property type="gene ID" value="AALB000259"/>
</dbReference>
<dbReference type="OrthoDB" id="549243at2759"/>
<organism evidence="2 3">
    <name type="scientific">Anopheles albimanus</name>
    <name type="common">New world malaria mosquito</name>
    <dbReference type="NCBI Taxonomy" id="7167"/>
    <lineage>
        <taxon>Eukaryota</taxon>
        <taxon>Metazoa</taxon>
        <taxon>Ecdysozoa</taxon>
        <taxon>Arthropoda</taxon>
        <taxon>Hexapoda</taxon>
        <taxon>Insecta</taxon>
        <taxon>Pterygota</taxon>
        <taxon>Neoptera</taxon>
        <taxon>Endopterygota</taxon>
        <taxon>Diptera</taxon>
        <taxon>Nematocera</taxon>
        <taxon>Culicoidea</taxon>
        <taxon>Culicidae</taxon>
        <taxon>Anophelinae</taxon>
        <taxon>Anopheles</taxon>
    </lineage>
</organism>
<feature type="domain" description="F-box" evidence="1">
    <location>
        <begin position="3"/>
        <end position="43"/>
    </location>
</feature>